<dbReference type="GO" id="GO:0003677">
    <property type="term" value="F:DNA binding"/>
    <property type="evidence" value="ECO:0007669"/>
    <property type="project" value="UniProtKB-KW"/>
</dbReference>
<dbReference type="InterPro" id="IPR013249">
    <property type="entry name" value="RNA_pol_sigma70_r4_t2"/>
</dbReference>
<evidence type="ECO:0000256" key="1">
    <source>
        <dbReference type="ARBA" id="ARBA00010641"/>
    </source>
</evidence>
<evidence type="ECO:0000259" key="7">
    <source>
        <dbReference type="Pfam" id="PF08281"/>
    </source>
</evidence>
<evidence type="ECO:0000259" key="6">
    <source>
        <dbReference type="Pfam" id="PF04542"/>
    </source>
</evidence>
<keyword evidence="4" id="KW-0238">DNA-binding</keyword>
<dbReference type="SUPFAM" id="SSF88946">
    <property type="entry name" value="Sigma2 domain of RNA polymerase sigma factors"/>
    <property type="match status" value="1"/>
</dbReference>
<evidence type="ECO:0000256" key="3">
    <source>
        <dbReference type="ARBA" id="ARBA00023082"/>
    </source>
</evidence>
<keyword evidence="5" id="KW-0804">Transcription</keyword>
<keyword evidence="3" id="KW-0731">Sigma factor</keyword>
<accession>A0A512NCC3</accession>
<proteinExistence type="inferred from homology"/>
<dbReference type="InterPro" id="IPR036388">
    <property type="entry name" value="WH-like_DNA-bd_sf"/>
</dbReference>
<dbReference type="Pfam" id="PF04542">
    <property type="entry name" value="Sigma70_r2"/>
    <property type="match status" value="1"/>
</dbReference>
<gene>
    <name evidence="8" type="ORF">RSO01_37670</name>
</gene>
<dbReference type="InterPro" id="IPR013324">
    <property type="entry name" value="RNA_pol_sigma_r3/r4-like"/>
</dbReference>
<comment type="caution">
    <text evidence="8">The sequence shown here is derived from an EMBL/GenBank/DDBJ whole genome shotgun (WGS) entry which is preliminary data.</text>
</comment>
<dbReference type="GO" id="GO:0016987">
    <property type="term" value="F:sigma factor activity"/>
    <property type="evidence" value="ECO:0007669"/>
    <property type="project" value="UniProtKB-KW"/>
</dbReference>
<dbReference type="Pfam" id="PF08281">
    <property type="entry name" value="Sigma70_r4_2"/>
    <property type="match status" value="1"/>
</dbReference>
<dbReference type="SUPFAM" id="SSF88659">
    <property type="entry name" value="Sigma3 and sigma4 domains of RNA polymerase sigma factors"/>
    <property type="match status" value="1"/>
</dbReference>
<organism evidence="8 9">
    <name type="scientific">Reyranella soli</name>
    <dbReference type="NCBI Taxonomy" id="1230389"/>
    <lineage>
        <taxon>Bacteria</taxon>
        <taxon>Pseudomonadati</taxon>
        <taxon>Pseudomonadota</taxon>
        <taxon>Alphaproteobacteria</taxon>
        <taxon>Hyphomicrobiales</taxon>
        <taxon>Reyranellaceae</taxon>
        <taxon>Reyranella</taxon>
    </lineage>
</organism>
<evidence type="ECO:0000256" key="2">
    <source>
        <dbReference type="ARBA" id="ARBA00023015"/>
    </source>
</evidence>
<reference evidence="8 9" key="1">
    <citation type="submission" date="2019-07" db="EMBL/GenBank/DDBJ databases">
        <title>Whole genome shotgun sequence of Reyranella soli NBRC 108950.</title>
        <authorList>
            <person name="Hosoyama A."/>
            <person name="Uohara A."/>
            <person name="Ohji S."/>
            <person name="Ichikawa N."/>
        </authorList>
    </citation>
    <scope>NUCLEOTIDE SEQUENCE [LARGE SCALE GENOMIC DNA]</scope>
    <source>
        <strain evidence="8 9">NBRC 108950</strain>
    </source>
</reference>
<evidence type="ECO:0000313" key="8">
    <source>
        <dbReference type="EMBL" id="GEP56601.1"/>
    </source>
</evidence>
<dbReference type="Proteomes" id="UP000321058">
    <property type="component" value="Unassembled WGS sequence"/>
</dbReference>
<dbReference type="InterPro" id="IPR013325">
    <property type="entry name" value="RNA_pol_sigma_r2"/>
</dbReference>
<evidence type="ECO:0000313" key="9">
    <source>
        <dbReference type="Proteomes" id="UP000321058"/>
    </source>
</evidence>
<feature type="domain" description="RNA polymerase sigma factor 70 region 4 type 2" evidence="7">
    <location>
        <begin position="106"/>
        <end position="156"/>
    </location>
</feature>
<dbReference type="Gene3D" id="1.10.1740.10">
    <property type="match status" value="1"/>
</dbReference>
<keyword evidence="9" id="KW-1185">Reference proteome</keyword>
<dbReference type="PANTHER" id="PTHR43133:SF58">
    <property type="entry name" value="ECF RNA POLYMERASE SIGMA FACTOR SIGD"/>
    <property type="match status" value="1"/>
</dbReference>
<comment type="similarity">
    <text evidence="1">Belongs to the sigma-70 factor family. ECF subfamily.</text>
</comment>
<dbReference type="RefSeq" id="WP_147150723.1">
    <property type="nucleotide sequence ID" value="NZ_BKAJ01000068.1"/>
</dbReference>
<dbReference type="EMBL" id="BKAJ01000068">
    <property type="protein sequence ID" value="GEP56601.1"/>
    <property type="molecule type" value="Genomic_DNA"/>
</dbReference>
<dbReference type="InterPro" id="IPR007627">
    <property type="entry name" value="RNA_pol_sigma70_r2"/>
</dbReference>
<protein>
    <submittedName>
        <fullName evidence="8">DNA-directed RNA polymerase sigma-70 factor</fullName>
    </submittedName>
</protein>
<dbReference type="Gene3D" id="1.10.10.10">
    <property type="entry name" value="Winged helix-like DNA-binding domain superfamily/Winged helix DNA-binding domain"/>
    <property type="match status" value="1"/>
</dbReference>
<keyword evidence="8" id="KW-0240">DNA-directed RNA polymerase</keyword>
<sequence length="178" mass="19360">MAAAQGGESHAYDQLLRELDGWLRRYYGRRLPGPAAEDARQDTLLAIHAKRHAYEPSRPFGPWVAAIARYKWIDHVRDASRFAALSLHDDMPMKDHGETAISAITVDDLLKRLTPAQASVIRLVKLQGASIETASGATGQSAALVKVNIHRGLRKLVALAACDSSYSISGGNFADRGD</sequence>
<dbReference type="GO" id="GO:0006352">
    <property type="term" value="P:DNA-templated transcription initiation"/>
    <property type="evidence" value="ECO:0007669"/>
    <property type="project" value="InterPro"/>
</dbReference>
<evidence type="ECO:0000256" key="5">
    <source>
        <dbReference type="ARBA" id="ARBA00023163"/>
    </source>
</evidence>
<keyword evidence="2" id="KW-0805">Transcription regulation</keyword>
<dbReference type="OrthoDB" id="7041663at2"/>
<dbReference type="InterPro" id="IPR039425">
    <property type="entry name" value="RNA_pol_sigma-70-like"/>
</dbReference>
<name>A0A512NCC3_9HYPH</name>
<dbReference type="AlphaFoldDB" id="A0A512NCC3"/>
<dbReference type="GO" id="GO:0000428">
    <property type="term" value="C:DNA-directed RNA polymerase complex"/>
    <property type="evidence" value="ECO:0007669"/>
    <property type="project" value="UniProtKB-KW"/>
</dbReference>
<dbReference type="PANTHER" id="PTHR43133">
    <property type="entry name" value="RNA POLYMERASE ECF-TYPE SIGMA FACTO"/>
    <property type="match status" value="1"/>
</dbReference>
<evidence type="ECO:0000256" key="4">
    <source>
        <dbReference type="ARBA" id="ARBA00023125"/>
    </source>
</evidence>
<feature type="domain" description="RNA polymerase sigma-70 region 2" evidence="6">
    <location>
        <begin position="12"/>
        <end position="81"/>
    </location>
</feature>